<dbReference type="SUPFAM" id="SSF47986">
    <property type="entry name" value="DEATH domain"/>
    <property type="match status" value="1"/>
</dbReference>
<dbReference type="SMART" id="SM01289">
    <property type="entry name" value="PYRIN"/>
    <property type="match status" value="1"/>
</dbReference>
<evidence type="ECO:0000313" key="9">
    <source>
        <dbReference type="Proteomes" id="UP000515152"/>
    </source>
</evidence>
<feature type="domain" description="NACHT" evidence="8">
    <location>
        <begin position="204"/>
        <end position="337"/>
    </location>
</feature>
<evidence type="ECO:0000256" key="5">
    <source>
        <dbReference type="ARBA" id="ARBA00022741"/>
    </source>
</evidence>
<dbReference type="InterPro" id="IPR007111">
    <property type="entry name" value="NACHT_NTPase"/>
</dbReference>
<name>A0A6P8EZ80_CLUHA</name>
<dbReference type="InterPro" id="IPR041075">
    <property type="entry name" value="NOD1/2_WH"/>
</dbReference>
<dbReference type="Gene3D" id="1.10.533.10">
    <property type="entry name" value="Death Domain, Fas"/>
    <property type="match status" value="1"/>
</dbReference>
<evidence type="ECO:0000313" key="10">
    <source>
        <dbReference type="RefSeq" id="XP_031417124.1"/>
    </source>
</evidence>
<dbReference type="Pfam" id="PF02758">
    <property type="entry name" value="PYRIN"/>
    <property type="match status" value="1"/>
</dbReference>
<evidence type="ECO:0000256" key="2">
    <source>
        <dbReference type="ARBA" id="ARBA00022490"/>
    </source>
</evidence>
<evidence type="ECO:0000256" key="6">
    <source>
        <dbReference type="ARBA" id="ARBA00022840"/>
    </source>
</evidence>
<dbReference type="Pfam" id="PF17779">
    <property type="entry name" value="WHD_NOD2"/>
    <property type="match status" value="1"/>
</dbReference>
<dbReference type="RefSeq" id="XP_031417124.1">
    <property type="nucleotide sequence ID" value="XM_031561264.1"/>
</dbReference>
<dbReference type="GO" id="GO:0005524">
    <property type="term" value="F:ATP binding"/>
    <property type="evidence" value="ECO:0007669"/>
    <property type="project" value="UniProtKB-KW"/>
</dbReference>
<dbReference type="SMART" id="SM01288">
    <property type="entry name" value="FISNA"/>
    <property type="match status" value="1"/>
</dbReference>
<dbReference type="KEGG" id="char:105892849"/>
<dbReference type="InterPro" id="IPR051261">
    <property type="entry name" value="NLR"/>
</dbReference>
<dbReference type="OrthoDB" id="120976at2759"/>
<evidence type="ECO:0000256" key="3">
    <source>
        <dbReference type="ARBA" id="ARBA00022614"/>
    </source>
</evidence>
<reference evidence="10 11" key="1">
    <citation type="submission" date="2025-04" db="UniProtKB">
        <authorList>
            <consortium name="RefSeq"/>
        </authorList>
    </citation>
    <scope>IDENTIFICATION</scope>
</reference>
<protein>
    <submittedName>
        <fullName evidence="10 11">Protein NLRC3-like isoform X1</fullName>
    </submittedName>
</protein>
<dbReference type="Proteomes" id="UP000515152">
    <property type="component" value="Chromosome 23"/>
</dbReference>
<proteinExistence type="predicted"/>
<evidence type="ECO:0000259" key="8">
    <source>
        <dbReference type="PROSITE" id="PS50837"/>
    </source>
</evidence>
<dbReference type="InterPro" id="IPR041267">
    <property type="entry name" value="NLRP_HD2"/>
</dbReference>
<dbReference type="Pfam" id="PF17776">
    <property type="entry name" value="NLRC4_HD2"/>
    <property type="match status" value="1"/>
</dbReference>
<dbReference type="AlphaFoldDB" id="A0A6P8EZ80"/>
<keyword evidence="6" id="KW-0067">ATP-binding</keyword>
<organism evidence="9 11">
    <name type="scientific">Clupea harengus</name>
    <name type="common">Atlantic herring</name>
    <dbReference type="NCBI Taxonomy" id="7950"/>
    <lineage>
        <taxon>Eukaryota</taxon>
        <taxon>Metazoa</taxon>
        <taxon>Chordata</taxon>
        <taxon>Craniata</taxon>
        <taxon>Vertebrata</taxon>
        <taxon>Euteleostomi</taxon>
        <taxon>Actinopterygii</taxon>
        <taxon>Neopterygii</taxon>
        <taxon>Teleostei</taxon>
        <taxon>Clupei</taxon>
        <taxon>Clupeiformes</taxon>
        <taxon>Clupeoidei</taxon>
        <taxon>Clupeidae</taxon>
        <taxon>Clupea</taxon>
    </lineage>
</organism>
<dbReference type="CDD" id="cd08321">
    <property type="entry name" value="Pyrin_ASC-like"/>
    <property type="match status" value="1"/>
</dbReference>
<keyword evidence="4" id="KW-0677">Repeat</keyword>
<dbReference type="PANTHER" id="PTHR24106">
    <property type="entry name" value="NACHT, LRR AND CARD DOMAINS-CONTAINING"/>
    <property type="match status" value="1"/>
</dbReference>
<dbReference type="Pfam" id="PF14484">
    <property type="entry name" value="FISNA"/>
    <property type="match status" value="1"/>
</dbReference>
<comment type="subcellular location">
    <subcellularLocation>
        <location evidence="1">Cytoplasm</location>
    </subcellularLocation>
</comment>
<dbReference type="InterPro" id="IPR029495">
    <property type="entry name" value="NACHT-assoc"/>
</dbReference>
<dbReference type="InterPro" id="IPR027417">
    <property type="entry name" value="P-loop_NTPase"/>
</dbReference>
<dbReference type="FunFam" id="3.40.50.300:FF:000210">
    <property type="entry name" value="Si:dkey-16p6.1"/>
    <property type="match status" value="1"/>
</dbReference>
<dbReference type="GeneID" id="105892849"/>
<dbReference type="Pfam" id="PF05729">
    <property type="entry name" value="NACHT"/>
    <property type="match status" value="1"/>
</dbReference>
<evidence type="ECO:0000313" key="11">
    <source>
        <dbReference type="RefSeq" id="XP_031417125.1"/>
    </source>
</evidence>
<keyword evidence="3" id="KW-0433">Leucine-rich repeat</keyword>
<dbReference type="InterPro" id="IPR011029">
    <property type="entry name" value="DEATH-like_dom_sf"/>
</dbReference>
<keyword evidence="2" id="KW-0963">Cytoplasm</keyword>
<dbReference type="PROSITE" id="PS50824">
    <property type="entry name" value="DAPIN"/>
    <property type="match status" value="1"/>
</dbReference>
<gene>
    <name evidence="10 11" type="primary">LOC105892849</name>
</gene>
<evidence type="ECO:0000256" key="4">
    <source>
        <dbReference type="ARBA" id="ARBA00022737"/>
    </source>
</evidence>
<dbReference type="Gene3D" id="3.40.50.300">
    <property type="entry name" value="P-loop containing nucleotide triphosphate hydrolases"/>
    <property type="match status" value="1"/>
</dbReference>
<accession>A0A6P8EZ80</accession>
<dbReference type="InterPro" id="IPR004020">
    <property type="entry name" value="DAPIN"/>
</dbReference>
<dbReference type="PROSITE" id="PS50837">
    <property type="entry name" value="NACHT"/>
    <property type="match status" value="1"/>
</dbReference>
<evidence type="ECO:0000256" key="1">
    <source>
        <dbReference type="ARBA" id="ARBA00004496"/>
    </source>
</evidence>
<sequence>MACPLTPLMSALEDLKSQELKKFRMYLSEGVMEGFARMPRGKLQEDSDATDIADLMTKMYGGEDSLKITLHILRVIKQNDVAARLQGEMERTQINAQGPLSSQLDVSPSDKRNEYDDLQKVKTAIQTDLRSKFGNISECVSTQGQAKYLNEIFVDLYITEGGSGDINDQHEVRQIEATRKRDRDTPIRCADLFRCLPEQKRQITSVLTKGIAGIGKTISVQKFILDWAEQKANEDIAIVVPLPFRDLNLKKEHYSLMDLLYIYAPQLKEMKNLESVHNKVLLIMDGLDECRHILDFQNSPWWSDVSKPTSVGVLLTNLIKGNLLPSAMKWITSRPAAASQIPSEYIHRVTEVRGFSDDQKEEYFRKKISNESMANKIITHMKTSTTLYIMCHIPIFCLISALVFDSMFSDAKPGELPQTLTEMYIHFLIIQTCMKNRKYHGNAPNLKDPLSNSDKGMVLKLGELAYKQLNKGHLIFYEEDLQGCGIDVKKASEYSSLCTEIFREEKGLYQERVFCFVHLSIQEFLAAVYVHVSCVQKNVNVLSLHSDRMDKDTVSLSDVHKKAVEIALLSPNGHLDLFLRFLLGLSREDKQTFLPEATTKRSGLRRLMNAFLKPNPSHKIDTDLTLCVNETIQCIRKEIRRVQAPERTINLFHCLSELKDDSLVKGILNEVSSGTLSHTNMEPDKCSALTYAVLMSGNVLEVFDLNKFRTSAAGQERLLCMLKACKHGR</sequence>
<keyword evidence="9" id="KW-1185">Reference proteome</keyword>
<evidence type="ECO:0000259" key="7">
    <source>
        <dbReference type="PROSITE" id="PS50824"/>
    </source>
</evidence>
<dbReference type="GO" id="GO:0005737">
    <property type="term" value="C:cytoplasm"/>
    <property type="evidence" value="ECO:0007669"/>
    <property type="project" value="UniProtKB-SubCell"/>
</dbReference>
<keyword evidence="5" id="KW-0547">Nucleotide-binding</keyword>
<dbReference type="RefSeq" id="XP_031417125.1">
    <property type="nucleotide sequence ID" value="XM_031561265.1"/>
</dbReference>
<feature type="domain" description="Pyrin" evidence="7">
    <location>
        <begin position="8"/>
        <end position="91"/>
    </location>
</feature>